<keyword evidence="2" id="KW-1185">Reference proteome</keyword>
<feature type="region of interest" description="Disordered" evidence="1">
    <location>
        <begin position="24"/>
        <end position="53"/>
    </location>
</feature>
<name>A0A914CM90_9BILA</name>
<dbReference type="AlphaFoldDB" id="A0A914CM90"/>
<feature type="compositionally biased region" description="Low complexity" evidence="1">
    <location>
        <begin position="24"/>
        <end position="51"/>
    </location>
</feature>
<dbReference type="Proteomes" id="UP000887540">
    <property type="component" value="Unplaced"/>
</dbReference>
<sequence>MLIFYQFIGIKACMRTSAVEPEITTTTASVSTSTTSSTSTSTTSTTTTTSSACTCPAGSSPLFIPTGTPASTLTVQNQNPTGTCSNPGTCTPSGTLSCYNGMCTNPITPDQVTTSACFSYSVMSTSCTNFCACNAKGVCYTPTGNPPVDTYRLISACDASGCCQGIFFMSANDNAGLTGTDGSTFTAIMQLNLNTGMFFPVTCDGTSPYPLVNAISCSGCSAIQPMFTCTGTIASTG</sequence>
<accession>A0A914CM90</accession>
<protein>
    <submittedName>
        <fullName evidence="3">Uncharacterized protein</fullName>
    </submittedName>
</protein>
<organism evidence="2 3">
    <name type="scientific">Acrobeloides nanus</name>
    <dbReference type="NCBI Taxonomy" id="290746"/>
    <lineage>
        <taxon>Eukaryota</taxon>
        <taxon>Metazoa</taxon>
        <taxon>Ecdysozoa</taxon>
        <taxon>Nematoda</taxon>
        <taxon>Chromadorea</taxon>
        <taxon>Rhabditida</taxon>
        <taxon>Tylenchina</taxon>
        <taxon>Cephalobomorpha</taxon>
        <taxon>Cephaloboidea</taxon>
        <taxon>Cephalobidae</taxon>
        <taxon>Acrobeloides</taxon>
    </lineage>
</organism>
<evidence type="ECO:0000256" key="1">
    <source>
        <dbReference type="SAM" id="MobiDB-lite"/>
    </source>
</evidence>
<dbReference type="WBParaSite" id="ACRNAN_scaffold1233.g18184.t1">
    <property type="protein sequence ID" value="ACRNAN_scaffold1233.g18184.t1"/>
    <property type="gene ID" value="ACRNAN_scaffold1233.g18184"/>
</dbReference>
<reference evidence="3" key="1">
    <citation type="submission" date="2022-11" db="UniProtKB">
        <authorList>
            <consortium name="WormBaseParasite"/>
        </authorList>
    </citation>
    <scope>IDENTIFICATION</scope>
</reference>
<evidence type="ECO:0000313" key="3">
    <source>
        <dbReference type="WBParaSite" id="ACRNAN_scaffold1233.g18184.t1"/>
    </source>
</evidence>
<proteinExistence type="predicted"/>
<evidence type="ECO:0000313" key="2">
    <source>
        <dbReference type="Proteomes" id="UP000887540"/>
    </source>
</evidence>